<gene>
    <name evidence="1" type="ORF">METZ01_LOCUS142020</name>
</gene>
<organism evidence="1">
    <name type="scientific">marine metagenome</name>
    <dbReference type="NCBI Taxonomy" id="408172"/>
    <lineage>
        <taxon>unclassified sequences</taxon>
        <taxon>metagenomes</taxon>
        <taxon>ecological metagenomes</taxon>
    </lineage>
</organism>
<accession>A0A381ZIS3</accession>
<reference evidence="1" key="1">
    <citation type="submission" date="2018-05" db="EMBL/GenBank/DDBJ databases">
        <authorList>
            <person name="Lanie J.A."/>
            <person name="Ng W.-L."/>
            <person name="Kazmierczak K.M."/>
            <person name="Andrzejewski T.M."/>
            <person name="Davidsen T.M."/>
            <person name="Wayne K.J."/>
            <person name="Tettelin H."/>
            <person name="Glass J.I."/>
            <person name="Rusch D."/>
            <person name="Podicherti R."/>
            <person name="Tsui H.-C.T."/>
            <person name="Winkler M.E."/>
        </authorList>
    </citation>
    <scope>NUCLEOTIDE SEQUENCE</scope>
</reference>
<sequence>MAQNVLITPASTKVAFTDAGDVTTVLRTSSGRFEFKDSGESSFVDLYANDIVLDGNLTVGGTTTTVNTSSVLIEDPILQLAKGQTSGSPTVDIGFLGLRGSSNNAAFIWDESDDVFAAILTTSDGSGTTLTPASYAGFKAGNTILSSGAGTVPLIANQTATGAGWETLFEGKRDGAVDYRVSSNSDMVIVYNPNITSSAHMWFSVNGAYRLALMADGKVGIGTSAPDSNLHIWKATAGSVTASSDAQLVVENSAIAAINLLSGSSSHGQILFGDAADNDDGQFGYDQANREFYWKTAGNNTKRMLIDADGNVGIGTTAPTATLHVRDTSTSSGRWTAAFVADNANIAITAQAHDHVLIQSNDVPSLK</sequence>
<feature type="non-terminal residue" evidence="1">
    <location>
        <position position="367"/>
    </location>
</feature>
<protein>
    <submittedName>
        <fullName evidence="1">Uncharacterized protein</fullName>
    </submittedName>
</protein>
<dbReference type="AlphaFoldDB" id="A0A381ZIS3"/>
<proteinExistence type="predicted"/>
<evidence type="ECO:0000313" key="1">
    <source>
        <dbReference type="EMBL" id="SVA89166.1"/>
    </source>
</evidence>
<name>A0A381ZIS3_9ZZZZ</name>
<dbReference type="EMBL" id="UINC01021500">
    <property type="protein sequence ID" value="SVA89166.1"/>
    <property type="molecule type" value="Genomic_DNA"/>
</dbReference>